<keyword evidence="3" id="KW-1185">Reference proteome</keyword>
<protein>
    <submittedName>
        <fullName evidence="2">Uncharacterized protein</fullName>
    </submittedName>
</protein>
<feature type="region of interest" description="Disordered" evidence="1">
    <location>
        <begin position="278"/>
        <end position="307"/>
    </location>
</feature>
<sequence>MDHVIIASKADHGSGGNSFTGSAVSSCDSAVGISSEDEPSASSSGCGLFTCFGSCSLNLVTHQAMASTRAGQRKWRRHPLPATNLRGTKVASLSRTTFMNHAQDYDHSSDEDPTSPVLTCVGQIQVKPVKHMKAAEKGEKGREQASSQERRLQRSSRVVADVVPETPPKHFQWKQFLGSKATVNSSTVATVRDEFEFDLGRFSKTDSVAKTTQSLVESEVQPETNGSFQVTKSLLLLRLDHQDNQSQEALHGASGSVIMCDKDSQRIVLTKRASEEPLWKRRHGQKPLTLTLRKESSSAPATLEGSK</sequence>
<evidence type="ECO:0000313" key="3">
    <source>
        <dbReference type="Proteomes" id="UP001497512"/>
    </source>
</evidence>
<reference evidence="2" key="1">
    <citation type="submission" date="2024-02" db="EMBL/GenBank/DDBJ databases">
        <authorList>
            <consortium name="ELIXIR-Norway"/>
            <consortium name="Elixir Norway"/>
        </authorList>
    </citation>
    <scope>NUCLEOTIDE SEQUENCE</scope>
</reference>
<organism evidence="2 3">
    <name type="scientific">Sphagnum troendelagicum</name>
    <dbReference type="NCBI Taxonomy" id="128251"/>
    <lineage>
        <taxon>Eukaryota</taxon>
        <taxon>Viridiplantae</taxon>
        <taxon>Streptophyta</taxon>
        <taxon>Embryophyta</taxon>
        <taxon>Bryophyta</taxon>
        <taxon>Sphagnophytina</taxon>
        <taxon>Sphagnopsida</taxon>
        <taxon>Sphagnales</taxon>
        <taxon>Sphagnaceae</taxon>
        <taxon>Sphagnum</taxon>
    </lineage>
</organism>
<evidence type="ECO:0000256" key="1">
    <source>
        <dbReference type="SAM" id="MobiDB-lite"/>
    </source>
</evidence>
<proteinExistence type="predicted"/>
<gene>
    <name evidence="2" type="ORF">CSSPTR1EN2_LOCUS2955</name>
</gene>
<name>A0ABP0TFQ3_9BRYO</name>
<evidence type="ECO:0000313" key="2">
    <source>
        <dbReference type="EMBL" id="CAK9195299.1"/>
    </source>
</evidence>
<feature type="compositionally biased region" description="Basic and acidic residues" evidence="1">
    <location>
        <begin position="133"/>
        <end position="152"/>
    </location>
</feature>
<dbReference type="EMBL" id="OZ019902">
    <property type="protein sequence ID" value="CAK9195299.1"/>
    <property type="molecule type" value="Genomic_DNA"/>
</dbReference>
<feature type="region of interest" description="Disordered" evidence="1">
    <location>
        <begin position="131"/>
        <end position="157"/>
    </location>
</feature>
<accession>A0ABP0TFQ3</accession>
<dbReference type="Proteomes" id="UP001497512">
    <property type="component" value="Chromosome 10"/>
</dbReference>